<sequence>MNRHGDTASAFCFSAQQPFDPWALENAIGALQASFGRDLLRMKGLVEIQGHPSSPRVLHVVGHVASPPRLLDGWPEGINQSRLILIVAGPGRAAAATMVQTFLPDLIAFIPGSAGREAIA</sequence>
<protein>
    <recommendedName>
        <fullName evidence="3">CobW C-terminal domain-containing protein</fullName>
    </recommendedName>
</protein>
<proteinExistence type="predicted"/>
<dbReference type="EMBL" id="BSYI01000069">
    <property type="protein sequence ID" value="GMG85494.1"/>
    <property type="molecule type" value="Genomic_DNA"/>
</dbReference>
<reference evidence="4 5" key="1">
    <citation type="submission" date="2023-04" db="EMBL/GenBank/DDBJ databases">
        <title>Marinoamorphus aggregata gen. nov., sp. Nov., isolate from tissue of brittle star Ophioplocus japonicus.</title>
        <authorList>
            <person name="Kawano K."/>
            <person name="Sawayama S."/>
            <person name="Nakagawa S."/>
        </authorList>
    </citation>
    <scope>NUCLEOTIDE SEQUENCE [LARGE SCALE GENOMIC DNA]</scope>
    <source>
        <strain evidence="4 5">NKW23</strain>
    </source>
</reference>
<organism evidence="4 5">
    <name type="scientific">Paralimibaculum aggregatum</name>
    <dbReference type="NCBI Taxonomy" id="3036245"/>
    <lineage>
        <taxon>Bacteria</taxon>
        <taxon>Pseudomonadati</taxon>
        <taxon>Pseudomonadota</taxon>
        <taxon>Alphaproteobacteria</taxon>
        <taxon>Rhodobacterales</taxon>
        <taxon>Paracoccaceae</taxon>
        <taxon>Paralimibaculum</taxon>
    </lineage>
</organism>
<evidence type="ECO:0000256" key="2">
    <source>
        <dbReference type="ARBA" id="ARBA00023186"/>
    </source>
</evidence>
<keyword evidence="2" id="KW-0143">Chaperone</keyword>
<keyword evidence="5" id="KW-1185">Reference proteome</keyword>
<feature type="domain" description="CobW C-terminal" evidence="3">
    <location>
        <begin position="8"/>
        <end position="103"/>
    </location>
</feature>
<evidence type="ECO:0000313" key="5">
    <source>
        <dbReference type="Proteomes" id="UP001239909"/>
    </source>
</evidence>
<dbReference type="InterPro" id="IPR036627">
    <property type="entry name" value="CobW-likC_sf"/>
</dbReference>
<dbReference type="Pfam" id="PF07683">
    <property type="entry name" value="CobW_C"/>
    <property type="match status" value="1"/>
</dbReference>
<dbReference type="Gene3D" id="3.30.1220.10">
    <property type="entry name" value="CobW-like, C-terminal domain"/>
    <property type="match status" value="1"/>
</dbReference>
<keyword evidence="1" id="KW-0547">Nucleotide-binding</keyword>
<dbReference type="Proteomes" id="UP001239909">
    <property type="component" value="Unassembled WGS sequence"/>
</dbReference>
<evidence type="ECO:0000259" key="3">
    <source>
        <dbReference type="SMART" id="SM00833"/>
    </source>
</evidence>
<evidence type="ECO:0000256" key="1">
    <source>
        <dbReference type="ARBA" id="ARBA00022741"/>
    </source>
</evidence>
<dbReference type="SUPFAM" id="SSF90002">
    <property type="entry name" value="Hypothetical protein YjiA, C-terminal domain"/>
    <property type="match status" value="1"/>
</dbReference>
<dbReference type="SMART" id="SM00833">
    <property type="entry name" value="CobW_C"/>
    <property type="match status" value="1"/>
</dbReference>
<accession>A0ABQ6LTT1</accession>
<gene>
    <name evidence="4" type="ORF">LNKW23_47160</name>
</gene>
<dbReference type="InterPro" id="IPR011629">
    <property type="entry name" value="CobW-like_C"/>
</dbReference>
<name>A0ABQ6LTT1_9RHOB</name>
<comment type="caution">
    <text evidence="4">The sequence shown here is derived from an EMBL/GenBank/DDBJ whole genome shotgun (WGS) entry which is preliminary data.</text>
</comment>
<evidence type="ECO:0000313" key="4">
    <source>
        <dbReference type="EMBL" id="GMG85494.1"/>
    </source>
</evidence>